<accession>A0A1I1YDI6</accession>
<keyword evidence="1" id="KW-1133">Transmembrane helix</keyword>
<dbReference type="Proteomes" id="UP000198589">
    <property type="component" value="Unassembled WGS sequence"/>
</dbReference>
<feature type="transmembrane region" description="Helical" evidence="1">
    <location>
        <begin position="215"/>
        <end position="240"/>
    </location>
</feature>
<sequence>MATTVLDARGTLVPQLRPLPSARPTDVAAPTQAAIAPTQAAIAPTQAAIAPTQAAIAPTQAATAPTQAVARRVPVAVVGVGAIGVLEALALLALSLTGLDELLTGGRTAGWLVAVVLVLLAGWIVLCAGSAAAMVDGAGRSLLVGVAYAETALVVGLLLVAVAFPFDNPTSLPVPALALLALAVPVGKLLLAGAPSARHWIAQGPRPRVRRPDPVRIHPGLATATLTAIGLTLFAVALLAPVTTGDTADQVPVVHSQE</sequence>
<protein>
    <submittedName>
        <fullName evidence="2">Uncharacterized protein</fullName>
    </submittedName>
</protein>
<keyword evidence="1" id="KW-0812">Transmembrane</keyword>
<feature type="transmembrane region" description="Helical" evidence="1">
    <location>
        <begin position="75"/>
        <end position="99"/>
    </location>
</feature>
<feature type="transmembrane region" description="Helical" evidence="1">
    <location>
        <begin position="111"/>
        <end position="135"/>
    </location>
</feature>
<proteinExistence type="predicted"/>
<dbReference type="AlphaFoldDB" id="A0A1I1YDI6"/>
<dbReference type="RefSeq" id="WP_139228757.1">
    <property type="nucleotide sequence ID" value="NZ_FOND01000002.1"/>
</dbReference>
<keyword evidence="1" id="KW-0472">Membrane</keyword>
<gene>
    <name evidence="2" type="ORF">SAMN05216574_102329</name>
</gene>
<keyword evidence="3" id="KW-1185">Reference proteome</keyword>
<evidence type="ECO:0000313" key="2">
    <source>
        <dbReference type="EMBL" id="SFE17392.1"/>
    </source>
</evidence>
<feature type="transmembrane region" description="Helical" evidence="1">
    <location>
        <begin position="172"/>
        <end position="194"/>
    </location>
</feature>
<evidence type="ECO:0000256" key="1">
    <source>
        <dbReference type="SAM" id="Phobius"/>
    </source>
</evidence>
<reference evidence="3" key="1">
    <citation type="submission" date="2016-10" db="EMBL/GenBank/DDBJ databases">
        <authorList>
            <person name="Varghese N."/>
            <person name="Submissions S."/>
        </authorList>
    </citation>
    <scope>NUCLEOTIDE SEQUENCE [LARGE SCALE GENOMIC DNA]</scope>
    <source>
        <strain evidence="3">DSM 46838</strain>
    </source>
</reference>
<organism evidence="2 3">
    <name type="scientific">Blastococcus tunisiensis</name>
    <dbReference type="NCBI Taxonomy" id="1798228"/>
    <lineage>
        <taxon>Bacteria</taxon>
        <taxon>Bacillati</taxon>
        <taxon>Actinomycetota</taxon>
        <taxon>Actinomycetes</taxon>
        <taxon>Geodermatophilales</taxon>
        <taxon>Geodermatophilaceae</taxon>
        <taxon>Blastococcus</taxon>
    </lineage>
</organism>
<dbReference type="STRING" id="1798228.SAMN05216574_102329"/>
<name>A0A1I1YDI6_9ACTN</name>
<dbReference type="EMBL" id="FOND01000002">
    <property type="protein sequence ID" value="SFE17392.1"/>
    <property type="molecule type" value="Genomic_DNA"/>
</dbReference>
<evidence type="ECO:0000313" key="3">
    <source>
        <dbReference type="Proteomes" id="UP000198589"/>
    </source>
</evidence>
<feature type="transmembrane region" description="Helical" evidence="1">
    <location>
        <begin position="142"/>
        <end position="166"/>
    </location>
</feature>